<evidence type="ECO:0000313" key="2">
    <source>
        <dbReference type="EMBL" id="MDO6423806.1"/>
    </source>
</evidence>
<evidence type="ECO:0000313" key="3">
    <source>
        <dbReference type="Proteomes" id="UP001169760"/>
    </source>
</evidence>
<feature type="transmembrane region" description="Helical" evidence="1">
    <location>
        <begin position="46"/>
        <end position="69"/>
    </location>
</feature>
<name>A0AAW7XB46_9GAMM</name>
<protein>
    <submittedName>
        <fullName evidence="2">Uncharacterized protein</fullName>
    </submittedName>
</protein>
<keyword evidence="1" id="KW-1133">Transmembrane helix</keyword>
<proteinExistence type="predicted"/>
<dbReference type="AlphaFoldDB" id="A0AAW7XB46"/>
<accession>A0AAW7XB46</accession>
<sequence length="142" mass="15345">MNMTFKDRLHLAAVIITLLVFGHYFYKAYAILAQPEATLTAITGLMIGTVVIFIVLIVAVAIVQGIVGYKDAAQPEDERDRLMGLLATRNGHYVLLLGLVGVFVGLYLGATALQLANIVLLAWVIAECVKSLSVIIYARVGV</sequence>
<organism evidence="2 3">
    <name type="scientific">Saccharophagus degradans</name>
    <dbReference type="NCBI Taxonomy" id="86304"/>
    <lineage>
        <taxon>Bacteria</taxon>
        <taxon>Pseudomonadati</taxon>
        <taxon>Pseudomonadota</taxon>
        <taxon>Gammaproteobacteria</taxon>
        <taxon>Cellvibrionales</taxon>
        <taxon>Cellvibrionaceae</taxon>
        <taxon>Saccharophagus</taxon>
    </lineage>
</organism>
<reference evidence="2" key="1">
    <citation type="submission" date="2023-07" db="EMBL/GenBank/DDBJ databases">
        <title>Genome content predicts the carbon catabolic preferences of heterotrophic bacteria.</title>
        <authorList>
            <person name="Gralka M."/>
        </authorList>
    </citation>
    <scope>NUCLEOTIDE SEQUENCE</scope>
    <source>
        <strain evidence="2">I3M17_2</strain>
    </source>
</reference>
<comment type="caution">
    <text evidence="2">The sequence shown here is derived from an EMBL/GenBank/DDBJ whole genome shotgun (WGS) entry which is preliminary data.</text>
</comment>
<gene>
    <name evidence="2" type="ORF">Q4521_15085</name>
</gene>
<dbReference type="EMBL" id="JAUOPB010000011">
    <property type="protein sequence ID" value="MDO6423806.1"/>
    <property type="molecule type" value="Genomic_DNA"/>
</dbReference>
<evidence type="ECO:0000256" key="1">
    <source>
        <dbReference type="SAM" id="Phobius"/>
    </source>
</evidence>
<keyword evidence="1" id="KW-0812">Transmembrane</keyword>
<feature type="transmembrane region" description="Helical" evidence="1">
    <location>
        <begin position="115"/>
        <end position="138"/>
    </location>
</feature>
<feature type="transmembrane region" description="Helical" evidence="1">
    <location>
        <begin position="9"/>
        <end position="26"/>
    </location>
</feature>
<keyword evidence="1" id="KW-0472">Membrane</keyword>
<feature type="transmembrane region" description="Helical" evidence="1">
    <location>
        <begin position="90"/>
        <end position="109"/>
    </location>
</feature>
<dbReference type="RefSeq" id="WP_280946834.1">
    <property type="nucleotide sequence ID" value="NZ_CP123764.1"/>
</dbReference>
<dbReference type="Proteomes" id="UP001169760">
    <property type="component" value="Unassembled WGS sequence"/>
</dbReference>